<dbReference type="Proteomes" id="UP001203687">
    <property type="component" value="Unassembled WGS sequence"/>
</dbReference>
<feature type="transmembrane region" description="Helical" evidence="1">
    <location>
        <begin position="420"/>
        <end position="440"/>
    </location>
</feature>
<feature type="transmembrane region" description="Helical" evidence="1">
    <location>
        <begin position="99"/>
        <end position="116"/>
    </location>
</feature>
<evidence type="ECO:0000313" key="3">
    <source>
        <dbReference type="Proteomes" id="UP001203687"/>
    </source>
</evidence>
<organism evidence="2 3">
    <name type="scientific">Psychroserpens algicola</name>
    <dbReference type="NCBI Taxonomy" id="1719034"/>
    <lineage>
        <taxon>Bacteria</taxon>
        <taxon>Pseudomonadati</taxon>
        <taxon>Bacteroidota</taxon>
        <taxon>Flavobacteriia</taxon>
        <taxon>Flavobacteriales</taxon>
        <taxon>Flavobacteriaceae</taxon>
        <taxon>Psychroserpens</taxon>
    </lineage>
</organism>
<feature type="transmembrane region" description="Helical" evidence="1">
    <location>
        <begin position="192"/>
        <end position="211"/>
    </location>
</feature>
<proteinExistence type="predicted"/>
<feature type="transmembrane region" description="Helical" evidence="1">
    <location>
        <begin position="537"/>
        <end position="554"/>
    </location>
</feature>
<feature type="transmembrane region" description="Helical" evidence="1">
    <location>
        <begin position="370"/>
        <end position="389"/>
    </location>
</feature>
<dbReference type="InterPro" id="IPR018580">
    <property type="entry name" value="Uncharacterised_YfhO"/>
</dbReference>
<evidence type="ECO:0000256" key="1">
    <source>
        <dbReference type="SAM" id="Phobius"/>
    </source>
</evidence>
<gene>
    <name evidence="2" type="ORF">MUY34_08750</name>
</gene>
<feature type="transmembrane region" description="Helical" evidence="1">
    <location>
        <begin position="512"/>
        <end position="530"/>
    </location>
</feature>
<evidence type="ECO:0000313" key="2">
    <source>
        <dbReference type="EMBL" id="MCK8480707.1"/>
    </source>
</evidence>
<keyword evidence="3" id="KW-1185">Reference proteome</keyword>
<accession>A0ABT0H8L2</accession>
<dbReference type="EMBL" id="JALPQF010000007">
    <property type="protein sequence ID" value="MCK8480707.1"/>
    <property type="molecule type" value="Genomic_DNA"/>
</dbReference>
<dbReference type="RefSeq" id="WP_248412746.1">
    <property type="nucleotide sequence ID" value="NZ_JALPQF010000007.1"/>
</dbReference>
<dbReference type="PANTHER" id="PTHR38454">
    <property type="entry name" value="INTEGRAL MEMBRANE PROTEIN-RELATED"/>
    <property type="match status" value="1"/>
</dbReference>
<feature type="transmembrane region" description="Helical" evidence="1">
    <location>
        <begin position="344"/>
        <end position="363"/>
    </location>
</feature>
<feature type="transmembrane region" description="Helical" evidence="1">
    <location>
        <begin position="123"/>
        <end position="142"/>
    </location>
</feature>
<feature type="transmembrane region" description="Helical" evidence="1">
    <location>
        <begin position="452"/>
        <end position="470"/>
    </location>
</feature>
<feature type="transmembrane region" description="Helical" evidence="1">
    <location>
        <begin position="170"/>
        <end position="186"/>
    </location>
</feature>
<feature type="transmembrane region" description="Helical" evidence="1">
    <location>
        <begin position="793"/>
        <end position="814"/>
    </location>
</feature>
<reference evidence="2" key="1">
    <citation type="submission" date="2022-04" db="EMBL/GenBank/DDBJ databases">
        <authorList>
            <person name="Ren T."/>
        </authorList>
    </citation>
    <scope>NUCLEOTIDE SEQUENCE</scope>
    <source>
        <strain evidence="2">F63249</strain>
    </source>
</reference>
<keyword evidence="1" id="KW-1133">Transmembrane helix</keyword>
<keyword evidence="1" id="KW-0812">Transmembrane</keyword>
<sequence length="819" mass="91953">MSFPFKKILPHLLVLLGFVVISLAYFSPVLQGKQIFQSDIKHYIGMAQQQKEFKANTGQETYWTNSAFGGMPTYQLGARYPHNYIKKLDSVLRFLPRPADYLFIYFIGFYILLLSLKVDFKLAALGALAFGFSTYLIIILGVGHNSKAHAIAYMPLVLAGIVLTFRKRFILGFLLTAIALALEIGANHFQMTYYLMLLVLVLGIAYFVDAYKKQMLPHFFKATGIMFVALILAIGLNATNILATQEYVKESTRGQSELTITTDGLSKEATSGLSKDYITEYSYGIGESLNLFVPRLFGGGNYEDVGKESEIYQFFRTIGASPTEALEQAQNAPTYWGSQPIVEAPAYVGAVVIFLAIFALFLLKGRLKWWLVGGILMSWILSLGKNWFFVTNPDPDSNPITNFFINYVPLYDKFRAVSSIQVLLELCIPVLAIFGLVKLFNDFDKDERKLKALKFSLAIAGGLALVFLLFKSVLFDFVGANDGYFRNAYGQYGQGFVDALRDDRKTFFTQDTLRTLVLVLLSAGAIFMFLKKKLSETLVVGIFAILIVFDLVGVDRRYVNTDNFIAGIKVEKPYLANAADKEIMQDDSYFRVWDISTEGSRAPAKAAYFHNSLNGYHAAKLKRFEELYDFHISRNNMNVLNMLNTKYIIAEEEGKVFPFVNEDANGNAWFVTEIEKLASANDEIRVLDSLQTNRKAVTTSSELSSKTYVVDSTSRINLIDYKPNYLKYTSTNNNDGFAVFSEMYYAHGWQATIDGNAVPIQRVNYALRGLQVPAGNHSIEFKFEPKVVQTGSMIALMSAIILGLLLVGGLWFGFKHKES</sequence>
<feature type="transmembrane region" description="Helical" evidence="1">
    <location>
        <begin position="223"/>
        <end position="243"/>
    </location>
</feature>
<keyword evidence="1" id="KW-0472">Membrane</keyword>
<name>A0ABT0H8L2_9FLAO</name>
<dbReference type="Pfam" id="PF09586">
    <property type="entry name" value="YfhO"/>
    <property type="match status" value="1"/>
</dbReference>
<comment type="caution">
    <text evidence="2">The sequence shown here is derived from an EMBL/GenBank/DDBJ whole genome shotgun (WGS) entry which is preliminary data.</text>
</comment>
<protein>
    <submittedName>
        <fullName evidence="2">YfhO family protein</fullName>
    </submittedName>
</protein>
<dbReference type="PANTHER" id="PTHR38454:SF1">
    <property type="entry name" value="INTEGRAL MEMBRANE PROTEIN"/>
    <property type="match status" value="1"/>
</dbReference>